<dbReference type="EMBL" id="WIVT01000035">
    <property type="protein sequence ID" value="MQU18811.1"/>
    <property type="molecule type" value="Genomic_DNA"/>
</dbReference>
<dbReference type="InterPro" id="IPR038488">
    <property type="entry name" value="Integrase_DNA-bd_sf"/>
</dbReference>
<proteinExistence type="inferred from homology"/>
<dbReference type="AlphaFoldDB" id="A0A7X1XSV2"/>
<dbReference type="SUPFAM" id="SSF56349">
    <property type="entry name" value="DNA breaking-rejoining enzymes"/>
    <property type="match status" value="1"/>
</dbReference>
<dbReference type="Gene3D" id="3.30.160.390">
    <property type="entry name" value="Integrase, DNA-binding domain"/>
    <property type="match status" value="1"/>
</dbReference>
<dbReference type="Gene3D" id="1.10.150.130">
    <property type="match status" value="1"/>
</dbReference>
<dbReference type="Pfam" id="PF13356">
    <property type="entry name" value="Arm-DNA-bind_3"/>
    <property type="match status" value="1"/>
</dbReference>
<dbReference type="PANTHER" id="PTHR30629:SF2">
    <property type="entry name" value="PROPHAGE INTEGRASE INTS-RELATED"/>
    <property type="match status" value="1"/>
</dbReference>
<dbReference type="PROSITE" id="PS51898">
    <property type="entry name" value="TYR_RECOMBINASE"/>
    <property type="match status" value="1"/>
</dbReference>
<keyword evidence="3" id="KW-0238">DNA-binding</keyword>
<dbReference type="GO" id="GO:0015074">
    <property type="term" value="P:DNA integration"/>
    <property type="evidence" value="ECO:0007669"/>
    <property type="project" value="UniProtKB-KW"/>
</dbReference>
<evidence type="ECO:0000313" key="6">
    <source>
        <dbReference type="EMBL" id="MQU18811.1"/>
    </source>
</evidence>
<feature type="domain" description="Tyr recombinase" evidence="5">
    <location>
        <begin position="204"/>
        <end position="376"/>
    </location>
</feature>
<evidence type="ECO:0000256" key="4">
    <source>
        <dbReference type="ARBA" id="ARBA00023172"/>
    </source>
</evidence>
<dbReference type="GO" id="GO:0006310">
    <property type="term" value="P:DNA recombination"/>
    <property type="evidence" value="ECO:0007669"/>
    <property type="project" value="UniProtKB-KW"/>
</dbReference>
<dbReference type="Gene3D" id="1.10.443.10">
    <property type="entry name" value="Intergrase catalytic core"/>
    <property type="match status" value="1"/>
</dbReference>
<comment type="caution">
    <text evidence="6">The sequence shown here is derived from an EMBL/GenBank/DDBJ whole genome shotgun (WGS) entry which is preliminary data.</text>
</comment>
<evidence type="ECO:0000256" key="3">
    <source>
        <dbReference type="ARBA" id="ARBA00023125"/>
    </source>
</evidence>
<sequence>MPHANLDAHFVRNAVCPEGKSKVDYYDTAITGFILEVRASGGKTFHLRYRDPHGKQRQHKIGDSKSLSFDKARQAAQVLRSRVVLGESPAEERKIKRAIPTVAEFAEERYMPFVKGYKKSWDSDDSYLRNHVLPRFGSHHLDQVSQQEVVEFHHAMRAKGYALATCNRMLVLLRYMFNLAKKWKVPGADFNPTIGVPMYEANNARERYLTAEETQRLKVALVKSDNTQLQYIVPLLLMTGARKRELLEAQWEHFDLERRSWRIPMSKSGKARYVPLSTTVLEVLAQLPRWPGCPYLVPNPKTREPYVSIFSSWNTARKHAGLPEVRMHDLRHSMASNMVNSGRSIYEVAKVLGHTQLKTSQRYSHLSQETLIAAVDAAANATGTNWSSAAAVKAG</sequence>
<reference evidence="6 7" key="1">
    <citation type="submission" date="2019-10" db="EMBL/GenBank/DDBJ databases">
        <title>Evaluation of single-gene subtyping targets for Pseudomonas.</title>
        <authorList>
            <person name="Reichler S.J."/>
            <person name="Orsi R.H."/>
            <person name="Wiedmann M."/>
            <person name="Martin N.H."/>
            <person name="Murphy S.I."/>
        </authorList>
    </citation>
    <scope>NUCLEOTIDE SEQUENCE [LARGE SCALE GENOMIC DNA]</scope>
    <source>
        <strain evidence="6 7">FSL R10-1594</strain>
    </source>
</reference>
<keyword evidence="4" id="KW-0233">DNA recombination</keyword>
<dbReference type="Proteomes" id="UP000443000">
    <property type="component" value="Unassembled WGS sequence"/>
</dbReference>
<comment type="similarity">
    <text evidence="1">Belongs to the 'phage' integrase family.</text>
</comment>
<dbReference type="PANTHER" id="PTHR30629">
    <property type="entry name" value="PROPHAGE INTEGRASE"/>
    <property type="match status" value="1"/>
</dbReference>
<accession>A0A7X1XSV2</accession>
<dbReference type="InterPro" id="IPR010998">
    <property type="entry name" value="Integrase_recombinase_N"/>
</dbReference>
<dbReference type="InterPro" id="IPR050808">
    <property type="entry name" value="Phage_Integrase"/>
</dbReference>
<evidence type="ECO:0000256" key="1">
    <source>
        <dbReference type="ARBA" id="ARBA00008857"/>
    </source>
</evidence>
<dbReference type="OrthoDB" id="9057547at2"/>
<evidence type="ECO:0000313" key="7">
    <source>
        <dbReference type="Proteomes" id="UP000443000"/>
    </source>
</evidence>
<dbReference type="RefSeq" id="WP_153405499.1">
    <property type="nucleotide sequence ID" value="NZ_WIVT01000035.1"/>
</dbReference>
<dbReference type="GO" id="GO:0003677">
    <property type="term" value="F:DNA binding"/>
    <property type="evidence" value="ECO:0007669"/>
    <property type="project" value="UniProtKB-KW"/>
</dbReference>
<evidence type="ECO:0000256" key="2">
    <source>
        <dbReference type="ARBA" id="ARBA00022908"/>
    </source>
</evidence>
<gene>
    <name evidence="6" type="ORF">GHN41_20490</name>
</gene>
<dbReference type="CDD" id="cd00796">
    <property type="entry name" value="INT_Rci_Hp1_C"/>
    <property type="match status" value="1"/>
</dbReference>
<dbReference type="InterPro" id="IPR013762">
    <property type="entry name" value="Integrase-like_cat_sf"/>
</dbReference>
<dbReference type="Pfam" id="PF00589">
    <property type="entry name" value="Phage_integrase"/>
    <property type="match status" value="1"/>
</dbReference>
<protein>
    <submittedName>
        <fullName evidence="6">Tyrosine-type recombinase/integrase</fullName>
    </submittedName>
</protein>
<keyword evidence="2" id="KW-0229">DNA integration</keyword>
<dbReference type="InterPro" id="IPR002104">
    <property type="entry name" value="Integrase_catalytic"/>
</dbReference>
<dbReference type="InterPro" id="IPR025166">
    <property type="entry name" value="Integrase_DNA_bind_dom"/>
</dbReference>
<evidence type="ECO:0000259" key="5">
    <source>
        <dbReference type="PROSITE" id="PS51898"/>
    </source>
</evidence>
<dbReference type="InterPro" id="IPR011010">
    <property type="entry name" value="DNA_brk_join_enz"/>
</dbReference>
<organism evidence="6 7">
    <name type="scientific">Pseudomonas helleri</name>
    <dbReference type="NCBI Taxonomy" id="1608996"/>
    <lineage>
        <taxon>Bacteria</taxon>
        <taxon>Pseudomonadati</taxon>
        <taxon>Pseudomonadota</taxon>
        <taxon>Gammaproteobacteria</taxon>
        <taxon>Pseudomonadales</taxon>
        <taxon>Pseudomonadaceae</taxon>
        <taxon>Pseudomonas</taxon>
    </lineage>
</organism>
<name>A0A7X1XSV2_9PSED</name>